<proteinExistence type="predicted"/>
<dbReference type="InterPro" id="IPR007420">
    <property type="entry name" value="DUF465"/>
</dbReference>
<dbReference type="Gene3D" id="6.10.280.50">
    <property type="match status" value="1"/>
</dbReference>
<protein>
    <submittedName>
        <fullName evidence="1">DUF465 domain-containing protein</fullName>
    </submittedName>
</protein>
<dbReference type="AlphaFoldDB" id="A0AAE2YRZ8"/>
<reference evidence="1" key="1">
    <citation type="journal article" date="2021" name="ISME J.">
        <title>Genomic evolution of the class Acidithiobacillia: deep-branching Proteobacteria living in extreme acidic conditions.</title>
        <authorList>
            <person name="Moya-Beltran A."/>
            <person name="Beard S."/>
            <person name="Rojas-Villalobos C."/>
            <person name="Issotta F."/>
            <person name="Gallardo Y."/>
            <person name="Ulloa R."/>
            <person name="Giaveno A."/>
            <person name="Degli Esposti M."/>
            <person name="Johnson D.B."/>
            <person name="Quatrini R."/>
        </authorList>
    </citation>
    <scope>NUCLEOTIDE SEQUENCE</scope>
    <source>
        <strain evidence="1">VAN18-1</strain>
    </source>
</reference>
<dbReference type="RefSeq" id="WP_215871785.1">
    <property type="nucleotide sequence ID" value="NZ_JAAXYO010000192.1"/>
</dbReference>
<dbReference type="Pfam" id="PF04325">
    <property type="entry name" value="DUF465"/>
    <property type="match status" value="1"/>
</dbReference>
<name>A0AAE2YRZ8_9PROT</name>
<gene>
    <name evidence="1" type="ORF">HFQ13_13850</name>
</gene>
<dbReference type="InterPro" id="IPR038444">
    <property type="entry name" value="DUF465_sf"/>
</dbReference>
<sequence>MEAEHQDLLSEFPELTEKMQALREESPHFEKLLNEFRSVTLEIEHIERSDAASGSTSLEELKKKRLAIKDEVYQMARLDP</sequence>
<accession>A0AAE2YRZ8</accession>
<organism evidence="1 2">
    <name type="scientific">Igneacidithiobacillus copahuensis</name>
    <dbReference type="NCBI Taxonomy" id="2724909"/>
    <lineage>
        <taxon>Bacteria</taxon>
        <taxon>Pseudomonadati</taxon>
        <taxon>Pseudomonadota</taxon>
        <taxon>Acidithiobacillia</taxon>
        <taxon>Acidithiobacillales</taxon>
        <taxon>Acidithiobacillaceae</taxon>
        <taxon>Igneacidithiobacillus</taxon>
    </lineage>
</organism>
<dbReference type="EMBL" id="JAAXYO010000192">
    <property type="protein sequence ID" value="MBU2789269.1"/>
    <property type="molecule type" value="Genomic_DNA"/>
</dbReference>
<comment type="caution">
    <text evidence="1">The sequence shown here is derived from an EMBL/GenBank/DDBJ whole genome shotgun (WGS) entry which is preliminary data.</text>
</comment>
<keyword evidence="2" id="KW-1185">Reference proteome</keyword>
<dbReference type="Proteomes" id="UP001197378">
    <property type="component" value="Unassembled WGS sequence"/>
</dbReference>
<evidence type="ECO:0000313" key="2">
    <source>
        <dbReference type="Proteomes" id="UP001197378"/>
    </source>
</evidence>
<evidence type="ECO:0000313" key="1">
    <source>
        <dbReference type="EMBL" id="MBU2789269.1"/>
    </source>
</evidence>